<protein>
    <submittedName>
        <fullName evidence="11">Putative ribose/galactose/methyl galactoside import ATP-binding protein</fullName>
        <ecNumber evidence="11">3.6.3.17</ecNumber>
    </submittedName>
</protein>
<dbReference type="GO" id="GO:0005524">
    <property type="term" value="F:ATP binding"/>
    <property type="evidence" value="ECO:0007669"/>
    <property type="project" value="UniProtKB-KW"/>
</dbReference>
<evidence type="ECO:0000259" key="10">
    <source>
        <dbReference type="PROSITE" id="PS50893"/>
    </source>
</evidence>
<dbReference type="GO" id="GO:0016887">
    <property type="term" value="F:ATP hydrolysis activity"/>
    <property type="evidence" value="ECO:0007669"/>
    <property type="project" value="InterPro"/>
</dbReference>
<sequence>MNGDQQATLLSIRNVTKVYPGVKAVNNLSLEIRKGEIHIIVGENGAGKSTLVKIIAGLIKQSTGDLIFEGEKYSPNSVLDAQKAGINMIHQELNLMQDRTVAQNVFVSREPVKTRLRVVDTKKMNSSCNKILADLGLCFDASMLIKDLSIAQQQMVEVAKAVSRENKLLIMDEPTSSLTQKEIDHLFAITRLLKSQGTSIIYISHRMQELMEIGDRITVMRDGALIATKNISEISMPEIIKMMVGRKIENVFSRTETTVGEKVLSVNNLTGLRFRNVNICIREGEIVGLAGLIGAGRTELAKAIYGKDPIESGEVLFYGKKINRRNYTTRNAVDLGISFIPEDRKAEGFFSGMSIKTNMMEASWRFLFRRGIVKNSVLDRTAEEGVKRLNVATPSVEKNVDELSGGNQQKVIISKWLVHDSKLFIFDEPTRGIDVGAKAEIYSAIDELSKKGGAVLMISSDLPELLGMADRIYVMKDGEICGEVRRDAPDFTQEKVLSIAIGESQIA</sequence>
<evidence type="ECO:0000256" key="2">
    <source>
        <dbReference type="ARBA" id="ARBA00022448"/>
    </source>
</evidence>
<dbReference type="PROSITE" id="PS50893">
    <property type="entry name" value="ABC_TRANSPORTER_2"/>
    <property type="match status" value="2"/>
</dbReference>
<evidence type="ECO:0000256" key="1">
    <source>
        <dbReference type="ARBA" id="ARBA00004202"/>
    </source>
</evidence>
<keyword evidence="9" id="KW-0472">Membrane</keyword>
<keyword evidence="4" id="KW-0762">Sugar transport</keyword>
<comment type="subcellular location">
    <subcellularLocation>
        <location evidence="1">Cell membrane</location>
        <topology evidence="1">Peripheral membrane protein</topology>
    </subcellularLocation>
</comment>
<dbReference type="FunFam" id="3.40.50.300:FF:000127">
    <property type="entry name" value="Ribose import ATP-binding protein RbsA"/>
    <property type="match status" value="1"/>
</dbReference>
<keyword evidence="2" id="KW-0813">Transport</keyword>
<evidence type="ECO:0000256" key="3">
    <source>
        <dbReference type="ARBA" id="ARBA00022475"/>
    </source>
</evidence>
<evidence type="ECO:0000256" key="8">
    <source>
        <dbReference type="ARBA" id="ARBA00022967"/>
    </source>
</evidence>
<dbReference type="Gene3D" id="3.40.50.300">
    <property type="entry name" value="P-loop containing nucleotide triphosphate hydrolases"/>
    <property type="match status" value="2"/>
</dbReference>
<dbReference type="InterPro" id="IPR050107">
    <property type="entry name" value="ABC_carbohydrate_import_ATPase"/>
</dbReference>
<feature type="domain" description="ABC transporter" evidence="10">
    <location>
        <begin position="10"/>
        <end position="247"/>
    </location>
</feature>
<feature type="domain" description="ABC transporter" evidence="10">
    <location>
        <begin position="246"/>
        <end position="502"/>
    </location>
</feature>
<dbReference type="SMART" id="SM00382">
    <property type="entry name" value="AAA"/>
    <property type="match status" value="2"/>
</dbReference>
<reference evidence="11" key="1">
    <citation type="submission" date="2017-02" db="EMBL/GenBank/DDBJ databases">
        <authorList>
            <person name="Regsiter A."/>
            <person name="William W."/>
        </authorList>
    </citation>
    <scope>NUCLEOTIDE SEQUENCE</scope>
    <source>
        <strain evidence="11">BdmA 4</strain>
    </source>
</reference>
<dbReference type="InterPro" id="IPR003593">
    <property type="entry name" value="AAA+_ATPase"/>
</dbReference>
<keyword evidence="3" id="KW-1003">Cell membrane</keyword>
<evidence type="ECO:0000313" key="11">
    <source>
        <dbReference type="EMBL" id="SLM18467.1"/>
    </source>
</evidence>
<organism evidence="11">
    <name type="scientific">uncultured spirochete</name>
    <dbReference type="NCBI Taxonomy" id="156406"/>
    <lineage>
        <taxon>Bacteria</taxon>
        <taxon>Pseudomonadati</taxon>
        <taxon>Spirochaetota</taxon>
        <taxon>Spirochaetia</taxon>
        <taxon>Spirochaetales</taxon>
        <taxon>environmental samples</taxon>
    </lineage>
</organism>
<dbReference type="EC" id="3.6.3.17" evidence="11"/>
<dbReference type="Pfam" id="PF00005">
    <property type="entry name" value="ABC_tran"/>
    <property type="match status" value="2"/>
</dbReference>
<dbReference type="PANTHER" id="PTHR43790">
    <property type="entry name" value="CARBOHYDRATE TRANSPORT ATP-BINDING PROTEIN MG119-RELATED"/>
    <property type="match status" value="1"/>
</dbReference>
<gene>
    <name evidence="11" type="ORF">SPIRO4BDMA_41039</name>
</gene>
<dbReference type="AlphaFoldDB" id="A0A3P3XQA1"/>
<dbReference type="GO" id="GO:0005886">
    <property type="term" value="C:plasma membrane"/>
    <property type="evidence" value="ECO:0007669"/>
    <property type="project" value="UniProtKB-SubCell"/>
</dbReference>
<evidence type="ECO:0000256" key="4">
    <source>
        <dbReference type="ARBA" id="ARBA00022597"/>
    </source>
</evidence>
<keyword evidence="8" id="KW-1278">Translocase</keyword>
<evidence type="ECO:0000256" key="7">
    <source>
        <dbReference type="ARBA" id="ARBA00022840"/>
    </source>
</evidence>
<evidence type="ECO:0000256" key="9">
    <source>
        <dbReference type="ARBA" id="ARBA00023136"/>
    </source>
</evidence>
<keyword evidence="6" id="KW-0547">Nucleotide-binding</keyword>
<dbReference type="InterPro" id="IPR017871">
    <property type="entry name" value="ABC_transporter-like_CS"/>
</dbReference>
<name>A0A3P3XQA1_9SPIR</name>
<keyword evidence="7 11" id="KW-0067">ATP-binding</keyword>
<evidence type="ECO:0000256" key="5">
    <source>
        <dbReference type="ARBA" id="ARBA00022737"/>
    </source>
</evidence>
<dbReference type="CDD" id="cd03215">
    <property type="entry name" value="ABC_Carb_Monos_II"/>
    <property type="match status" value="1"/>
</dbReference>
<accession>A0A3P3XQA1</accession>
<keyword evidence="5" id="KW-0677">Repeat</keyword>
<dbReference type="EMBL" id="FWDO01000004">
    <property type="protein sequence ID" value="SLM18467.1"/>
    <property type="molecule type" value="Genomic_DNA"/>
</dbReference>
<dbReference type="InterPro" id="IPR003439">
    <property type="entry name" value="ABC_transporter-like_ATP-bd"/>
</dbReference>
<dbReference type="PROSITE" id="PS00211">
    <property type="entry name" value="ABC_TRANSPORTER_1"/>
    <property type="match status" value="1"/>
</dbReference>
<keyword evidence="11" id="KW-0378">Hydrolase</keyword>
<dbReference type="InterPro" id="IPR027417">
    <property type="entry name" value="P-loop_NTPase"/>
</dbReference>
<dbReference type="SUPFAM" id="SSF52540">
    <property type="entry name" value="P-loop containing nucleoside triphosphate hydrolases"/>
    <property type="match status" value="2"/>
</dbReference>
<dbReference type="PANTHER" id="PTHR43790:SF3">
    <property type="entry name" value="D-ALLOSE IMPORT ATP-BINDING PROTEIN ALSA-RELATED"/>
    <property type="match status" value="1"/>
</dbReference>
<proteinExistence type="predicted"/>
<evidence type="ECO:0000256" key="6">
    <source>
        <dbReference type="ARBA" id="ARBA00022741"/>
    </source>
</evidence>
<dbReference type="CDD" id="cd03216">
    <property type="entry name" value="ABC_Carb_Monos_I"/>
    <property type="match status" value="1"/>
</dbReference>